<dbReference type="EMBL" id="NAJP01000084">
    <property type="protein sequence ID" value="TKA33894.1"/>
    <property type="molecule type" value="Genomic_DNA"/>
</dbReference>
<dbReference type="AlphaFoldDB" id="A0A4U0UEN2"/>
<comment type="caution">
    <text evidence="1">The sequence shown here is derived from an EMBL/GenBank/DDBJ whole genome shotgun (WGS) entry which is preliminary data.</text>
</comment>
<dbReference type="Proteomes" id="UP000310066">
    <property type="component" value="Unassembled WGS sequence"/>
</dbReference>
<evidence type="ECO:0000313" key="1">
    <source>
        <dbReference type="EMBL" id="TKA33894.1"/>
    </source>
</evidence>
<sequence>MFVKGAIIVEAVLRVICKGYYYFTQSALFYLATTQKRHHFYKGLLNFLVIKGTYSSRNFANMLKKILLSFNILHKLGFRRLALKDLYTILKIALSNDNLVKVCATTVNVNASDTHARKFKDILYALVKEEALGSNKFKLIRVLRLMQDVKT</sequence>
<accession>A0A4U0UEN2</accession>
<gene>
    <name evidence="1" type="ORF">B0A54_14282</name>
</gene>
<proteinExistence type="predicted"/>
<organism evidence="1 2">
    <name type="scientific">Friedmanniomyces endolithicus</name>
    <dbReference type="NCBI Taxonomy" id="329885"/>
    <lineage>
        <taxon>Eukaryota</taxon>
        <taxon>Fungi</taxon>
        <taxon>Dikarya</taxon>
        <taxon>Ascomycota</taxon>
        <taxon>Pezizomycotina</taxon>
        <taxon>Dothideomycetes</taxon>
        <taxon>Dothideomycetidae</taxon>
        <taxon>Mycosphaerellales</taxon>
        <taxon>Teratosphaeriaceae</taxon>
        <taxon>Friedmanniomyces</taxon>
    </lineage>
</organism>
<reference evidence="1 2" key="1">
    <citation type="submission" date="2017-03" db="EMBL/GenBank/DDBJ databases">
        <title>Genomes of endolithic fungi from Antarctica.</title>
        <authorList>
            <person name="Coleine C."/>
            <person name="Masonjones S."/>
            <person name="Stajich J.E."/>
        </authorList>
    </citation>
    <scope>NUCLEOTIDE SEQUENCE [LARGE SCALE GENOMIC DNA]</scope>
    <source>
        <strain evidence="1 2">CCFEE 5311</strain>
    </source>
</reference>
<protein>
    <submittedName>
        <fullName evidence="1">Uncharacterized protein</fullName>
    </submittedName>
</protein>
<name>A0A4U0UEN2_9PEZI</name>
<evidence type="ECO:0000313" key="2">
    <source>
        <dbReference type="Proteomes" id="UP000310066"/>
    </source>
</evidence>